<feature type="compositionally biased region" description="Basic and acidic residues" evidence="7">
    <location>
        <begin position="181"/>
        <end position="190"/>
    </location>
</feature>
<reference evidence="8 9" key="1">
    <citation type="journal article" date="2024" name="Nat. Commun.">
        <title>Phylogenomics reveals the evolutionary origins of lichenization in chlorophyte algae.</title>
        <authorList>
            <person name="Puginier C."/>
            <person name="Libourel C."/>
            <person name="Otte J."/>
            <person name="Skaloud P."/>
            <person name="Haon M."/>
            <person name="Grisel S."/>
            <person name="Petersen M."/>
            <person name="Berrin J.G."/>
            <person name="Delaux P.M."/>
            <person name="Dal Grande F."/>
            <person name="Keller J."/>
        </authorList>
    </citation>
    <scope>NUCLEOTIDE SEQUENCE [LARGE SCALE GENOMIC DNA]</scope>
    <source>
        <strain evidence="8 9">SAG 2036</strain>
    </source>
</reference>
<comment type="caution">
    <text evidence="8">The sequence shown here is derived from an EMBL/GenBank/DDBJ whole genome shotgun (WGS) entry which is preliminary data.</text>
</comment>
<comment type="similarity">
    <text evidence="2">Belongs to the NOP14 family.</text>
</comment>
<organism evidence="8 9">
    <name type="scientific">Symbiochloris irregularis</name>
    <dbReference type="NCBI Taxonomy" id="706552"/>
    <lineage>
        <taxon>Eukaryota</taxon>
        <taxon>Viridiplantae</taxon>
        <taxon>Chlorophyta</taxon>
        <taxon>core chlorophytes</taxon>
        <taxon>Trebouxiophyceae</taxon>
        <taxon>Trebouxiales</taxon>
        <taxon>Trebouxiaceae</taxon>
        <taxon>Symbiochloris</taxon>
    </lineage>
</organism>
<dbReference type="GO" id="GO:0030490">
    <property type="term" value="P:maturation of SSU-rRNA"/>
    <property type="evidence" value="ECO:0007669"/>
    <property type="project" value="TreeGrafter"/>
</dbReference>
<dbReference type="Proteomes" id="UP001465755">
    <property type="component" value="Unassembled WGS sequence"/>
</dbReference>
<keyword evidence="4" id="KW-0698">rRNA processing</keyword>
<keyword evidence="5" id="KW-0539">Nucleus</keyword>
<dbReference type="PANTHER" id="PTHR23183">
    <property type="entry name" value="NOP14"/>
    <property type="match status" value="1"/>
</dbReference>
<dbReference type="AlphaFoldDB" id="A0AAW1NYU5"/>
<name>A0AAW1NYU5_9CHLO</name>
<evidence type="ECO:0000256" key="6">
    <source>
        <dbReference type="ARBA" id="ARBA00024695"/>
    </source>
</evidence>
<evidence type="ECO:0000313" key="8">
    <source>
        <dbReference type="EMBL" id="KAK9802968.1"/>
    </source>
</evidence>
<keyword evidence="3" id="KW-0690">Ribosome biogenesis</keyword>
<evidence type="ECO:0000256" key="4">
    <source>
        <dbReference type="ARBA" id="ARBA00022552"/>
    </source>
</evidence>
<evidence type="ECO:0000256" key="1">
    <source>
        <dbReference type="ARBA" id="ARBA00004604"/>
    </source>
</evidence>
<evidence type="ECO:0008006" key="10">
    <source>
        <dbReference type="Google" id="ProtNLM"/>
    </source>
</evidence>
<evidence type="ECO:0000256" key="5">
    <source>
        <dbReference type="ARBA" id="ARBA00023242"/>
    </source>
</evidence>
<dbReference type="InterPro" id="IPR007276">
    <property type="entry name" value="Nop14"/>
</dbReference>
<feature type="compositionally biased region" description="Basic residues" evidence="7">
    <location>
        <begin position="1"/>
        <end position="10"/>
    </location>
</feature>
<feature type="region of interest" description="Disordered" evidence="7">
    <location>
        <begin position="759"/>
        <end position="786"/>
    </location>
</feature>
<comment type="subcellular location">
    <subcellularLocation>
        <location evidence="1">Nucleus</location>
        <location evidence="1">Nucleolus</location>
    </subcellularLocation>
</comment>
<evidence type="ECO:0000256" key="3">
    <source>
        <dbReference type="ARBA" id="ARBA00022517"/>
    </source>
</evidence>
<evidence type="ECO:0000256" key="7">
    <source>
        <dbReference type="SAM" id="MobiDB-lite"/>
    </source>
</evidence>
<dbReference type="GO" id="GO:0032040">
    <property type="term" value="C:small-subunit processome"/>
    <property type="evidence" value="ECO:0007669"/>
    <property type="project" value="InterPro"/>
</dbReference>
<feature type="compositionally biased region" description="Basic and acidic residues" evidence="7">
    <location>
        <begin position="257"/>
        <end position="275"/>
    </location>
</feature>
<evidence type="ECO:0000313" key="9">
    <source>
        <dbReference type="Proteomes" id="UP001465755"/>
    </source>
</evidence>
<protein>
    <recommendedName>
        <fullName evidence="10">Nucleolar protein 14</fullName>
    </recommendedName>
</protein>
<feature type="region of interest" description="Disordered" evidence="7">
    <location>
        <begin position="1"/>
        <end position="28"/>
    </location>
</feature>
<dbReference type="Pfam" id="PF04147">
    <property type="entry name" value="Nop14"/>
    <property type="match status" value="3"/>
</dbReference>
<accession>A0AAW1NYU5</accession>
<sequence length="786" mass="85519">MAKKRGKKAPISRAEQPPAPQSGSNPFEQIFQHKKFDVLGKRSKGQSRKLVKSRTDAVDKRNKSLLVEYKHLRKSNAFLDSRFGEDDPSLSVEDCALARFQKERMKEDRGAKFQLADEGDNHTLTHLGQSLGAATAADRGDAAWDAGFEDGPNEDLPAELVEQFHFGGFERKQGDTGTDQSPDRRSKKEVMEEVMAKSKAFKAAKQKQREDDFDETDALDSTFTSLMQGGMLSGIIKAKGDKQPKASSGAASNEDSVYDRLRRELTYEPKGKVGEATRTAEQLEQQAQANAASIEKARLKRMREEASEDPAGPATLGEGDDSAAMAKGGFAGRRLRQRLAEENAEASHGPSGDALEDDFALDDSAGGSEDASEDESADDESDDDDSSDEEGSSDDESASGDEAPGRDLEGDAVIDTPAGTGTASRGPPLANGLSHTRLRSAHSAELAADKRLKLQAFYGILLQHFAWCARQQLVPMDKVDVLSIQLLEMTAEVPLYAATAARARLSRFLEQLHQGLSEDGDGGWPSVQTLLLLRLFILLFPASDRKHSVLTPAAVLIGAYLTNCHISERHHIATGLLLAQLGLDLSEGESASAASKGSEYMWRASAVLAALGVIERFAGGCGAAAGVPEGLEGAQKLLGKLQGISGLPQELKQACDRALSAVVTQQQSVLSHRQPLRKATKAKISTVKLFNPRFEDEFVSGKDYDPDRERAEKQRLKREVRREQRGAVRELRKDAAYLHGIREQEAARDKAERTTKLRAGMSFMQQQASDMASGGQKGMWKRKKGK</sequence>
<proteinExistence type="inferred from homology"/>
<dbReference type="GO" id="GO:0030692">
    <property type="term" value="C:Noc4p-Nop14p complex"/>
    <property type="evidence" value="ECO:0007669"/>
    <property type="project" value="TreeGrafter"/>
</dbReference>
<feature type="region of interest" description="Disordered" evidence="7">
    <location>
        <begin position="167"/>
        <end position="190"/>
    </location>
</feature>
<gene>
    <name evidence="8" type="ORF">WJX73_000915</name>
</gene>
<feature type="region of interest" description="Disordered" evidence="7">
    <location>
        <begin position="235"/>
        <end position="434"/>
    </location>
</feature>
<feature type="compositionally biased region" description="Low complexity" evidence="7">
    <location>
        <begin position="276"/>
        <end position="292"/>
    </location>
</feature>
<feature type="region of interest" description="Disordered" evidence="7">
    <location>
        <begin position="108"/>
        <end position="155"/>
    </location>
</feature>
<dbReference type="EMBL" id="JALJOQ010000064">
    <property type="protein sequence ID" value="KAK9802968.1"/>
    <property type="molecule type" value="Genomic_DNA"/>
</dbReference>
<keyword evidence="9" id="KW-1185">Reference proteome</keyword>
<comment type="function">
    <text evidence="6">Involved in nucleolar processing of pre-18S ribosomal RNA. Has a role in the nuclear export of 40S pre-ribosomal subunit to the cytoplasm.</text>
</comment>
<dbReference type="PANTHER" id="PTHR23183:SF0">
    <property type="entry name" value="NUCLEOLAR PROTEIN 14"/>
    <property type="match status" value="1"/>
</dbReference>
<feature type="compositionally biased region" description="Acidic residues" evidence="7">
    <location>
        <begin position="370"/>
        <end position="399"/>
    </location>
</feature>
<feature type="compositionally biased region" description="Polar residues" evidence="7">
    <location>
        <begin position="245"/>
        <end position="255"/>
    </location>
</feature>
<evidence type="ECO:0000256" key="2">
    <source>
        <dbReference type="ARBA" id="ARBA00007466"/>
    </source>
</evidence>